<feature type="domain" description="CBS" evidence="2">
    <location>
        <begin position="368"/>
        <end position="426"/>
    </location>
</feature>
<dbReference type="GO" id="GO:0016020">
    <property type="term" value="C:membrane"/>
    <property type="evidence" value="ECO:0007669"/>
    <property type="project" value="InterPro"/>
</dbReference>
<keyword evidence="4" id="KW-1185">Reference proteome</keyword>
<dbReference type="PATRIC" id="fig|1386089.3.peg.3241"/>
<dbReference type="SUPFAM" id="SSF50346">
    <property type="entry name" value="PRC-barrel domain"/>
    <property type="match status" value="1"/>
</dbReference>
<dbReference type="Pfam" id="PF26205">
    <property type="entry name" value="SH3_actinomycetes"/>
    <property type="match status" value="1"/>
</dbReference>
<gene>
    <name evidence="3" type="ORF">N865_14830</name>
</gene>
<dbReference type="AlphaFoldDB" id="W9G6W1"/>
<dbReference type="RefSeq" id="WP_034808166.1">
    <property type="nucleotide sequence ID" value="NZ_AWSA01000040.1"/>
</dbReference>
<dbReference type="eggNOG" id="COG2239">
    <property type="taxonomic scope" value="Bacteria"/>
</dbReference>
<dbReference type="GO" id="GO:0015095">
    <property type="term" value="F:magnesium ion transmembrane transporter activity"/>
    <property type="evidence" value="ECO:0007669"/>
    <property type="project" value="InterPro"/>
</dbReference>
<dbReference type="InterPro" id="IPR006668">
    <property type="entry name" value="Mg_transptr_MgtE_intracell_dom"/>
</dbReference>
<name>W9G6W1_9MICO</name>
<accession>W9G6W1</accession>
<organism evidence="3 4">
    <name type="scientific">Intrasporangium oryzae NRRL B-24470</name>
    <dbReference type="NCBI Taxonomy" id="1386089"/>
    <lineage>
        <taxon>Bacteria</taxon>
        <taxon>Bacillati</taxon>
        <taxon>Actinomycetota</taxon>
        <taxon>Actinomycetes</taxon>
        <taxon>Micrococcales</taxon>
        <taxon>Intrasporangiaceae</taxon>
        <taxon>Intrasporangium</taxon>
    </lineage>
</organism>
<comment type="caution">
    <text evidence="3">The sequence shown here is derived from an EMBL/GenBank/DDBJ whole genome shotgun (WGS) entry which is preliminary data.</text>
</comment>
<protein>
    <submittedName>
        <fullName evidence="3">Magnesium transporter</fullName>
    </submittedName>
</protein>
<dbReference type="SUPFAM" id="SSF54631">
    <property type="entry name" value="CBS-domain pair"/>
    <property type="match status" value="1"/>
</dbReference>
<dbReference type="Gene3D" id="1.25.60.10">
    <property type="entry name" value="MgtE N-terminal domain-like"/>
    <property type="match status" value="1"/>
</dbReference>
<dbReference type="CDD" id="cd04606">
    <property type="entry name" value="CBS_pair_Mg_transporter"/>
    <property type="match status" value="1"/>
</dbReference>
<sequence length="434" mass="47702">MSASTRVFVARLTGLSVFDPLGDQVGRVRDVVVMFSPNRPQPRVIGLVVEVPGRRRVFVPMTRVTSIDAGAVITTGLVNMRRFEQRTNEVLVAAELFDRRVTVTANDAVEAGFGDAIVEDIAIEQTARRDWLGVKVFVRQTSGVSSASRAMSRLTRRRSGKTMLVDIRDVVGLHEQSAEQSAERLLETYDDLKVADLAEVIHDLNPKRRAEVAAALDDERLADVLEELPEDDQVEIIGGLATERAADVLEAMEPDDAADLLADLPPDQAEELLQLMEPDEAAPLRRLLSYDEKTAGGMMTTEPVVLAPEATIAEALAMVRREELAPALATMVYVCRPPLEAPTGRYLGLVHIQRLLREPPHGAVGSIIDKEMEPVPANASLETVTRTLATYNLVSLPVVDDDGRLIGAVTVDDVLDHILPEDWREERHELEVNP</sequence>
<dbReference type="PROSITE" id="PS51371">
    <property type="entry name" value="CBS"/>
    <property type="match status" value="2"/>
</dbReference>
<dbReference type="Gene3D" id="3.10.580.10">
    <property type="entry name" value="CBS-domain"/>
    <property type="match status" value="1"/>
</dbReference>
<reference evidence="3 4" key="1">
    <citation type="submission" date="2013-08" db="EMBL/GenBank/DDBJ databases">
        <title>Intrasporangium oryzae NRRL B-24470.</title>
        <authorList>
            <person name="Liu H."/>
            <person name="Wang G."/>
        </authorList>
    </citation>
    <scope>NUCLEOTIDE SEQUENCE [LARGE SCALE GENOMIC DNA]</scope>
    <source>
        <strain evidence="3 4">NRRL B-24470</strain>
    </source>
</reference>
<dbReference type="EMBL" id="AWSA01000040">
    <property type="protein sequence ID" value="EWT00543.1"/>
    <property type="molecule type" value="Genomic_DNA"/>
</dbReference>
<keyword evidence="1" id="KW-0129">CBS domain</keyword>
<dbReference type="SMART" id="SM00924">
    <property type="entry name" value="MgtE_N"/>
    <property type="match status" value="1"/>
</dbReference>
<dbReference type="InterPro" id="IPR011033">
    <property type="entry name" value="PRC_barrel-like_sf"/>
</dbReference>
<evidence type="ECO:0000256" key="1">
    <source>
        <dbReference type="PROSITE-ProRule" id="PRU00703"/>
    </source>
</evidence>
<dbReference type="Pfam" id="PF03448">
    <property type="entry name" value="MgtE_N"/>
    <property type="match status" value="1"/>
</dbReference>
<feature type="domain" description="CBS" evidence="2">
    <location>
        <begin position="299"/>
        <end position="366"/>
    </location>
</feature>
<evidence type="ECO:0000259" key="2">
    <source>
        <dbReference type="PROSITE" id="PS51371"/>
    </source>
</evidence>
<evidence type="ECO:0000313" key="3">
    <source>
        <dbReference type="EMBL" id="EWT00543.1"/>
    </source>
</evidence>
<dbReference type="InterPro" id="IPR038076">
    <property type="entry name" value="MgtE_N_sf"/>
</dbReference>
<dbReference type="InterPro" id="IPR027275">
    <property type="entry name" value="PRC-brl_dom"/>
</dbReference>
<dbReference type="Proteomes" id="UP000019489">
    <property type="component" value="Unassembled WGS sequence"/>
</dbReference>
<dbReference type="InterPro" id="IPR000644">
    <property type="entry name" value="CBS_dom"/>
</dbReference>
<dbReference type="Pfam" id="PF00571">
    <property type="entry name" value="CBS"/>
    <property type="match status" value="2"/>
</dbReference>
<dbReference type="InterPro" id="IPR058838">
    <property type="entry name" value="SH3_actinomycetes"/>
</dbReference>
<dbReference type="InterPro" id="IPR006669">
    <property type="entry name" value="MgtE_transporter"/>
</dbReference>
<evidence type="ECO:0000313" key="4">
    <source>
        <dbReference type="Proteomes" id="UP000019489"/>
    </source>
</evidence>
<dbReference type="STRING" id="1386089.N865_14830"/>
<dbReference type="Pfam" id="PF05239">
    <property type="entry name" value="PRC"/>
    <property type="match status" value="1"/>
</dbReference>
<dbReference type="PANTHER" id="PTHR43773">
    <property type="entry name" value="MAGNESIUM TRANSPORTER MGTE"/>
    <property type="match status" value="1"/>
</dbReference>
<dbReference type="PANTHER" id="PTHR43773:SF1">
    <property type="entry name" value="MAGNESIUM TRANSPORTER MGTE"/>
    <property type="match status" value="1"/>
</dbReference>
<dbReference type="OrthoDB" id="9764830at2"/>
<dbReference type="SMART" id="SM00116">
    <property type="entry name" value="CBS"/>
    <property type="match status" value="1"/>
</dbReference>
<proteinExistence type="predicted"/>
<dbReference type="InterPro" id="IPR046342">
    <property type="entry name" value="CBS_dom_sf"/>
</dbReference>
<dbReference type="SUPFAM" id="SSF158791">
    <property type="entry name" value="MgtE N-terminal domain-like"/>
    <property type="match status" value="1"/>
</dbReference>